<dbReference type="Pfam" id="PF00441">
    <property type="entry name" value="Acyl-CoA_dh_1"/>
    <property type="match status" value="1"/>
</dbReference>
<dbReference type="RefSeq" id="WP_045449645.1">
    <property type="nucleotide sequence ID" value="NZ_BBIO01000026.1"/>
</dbReference>
<reference evidence="17 18" key="1">
    <citation type="submission" date="2014-07" db="EMBL/GenBank/DDBJ databases">
        <title>Tepidicaulis marinum gen. nov., sp. nov., a novel marine bacterium denitrifying nitrate to nitrous oxide strictly under microaerobic conditions.</title>
        <authorList>
            <person name="Takeuchi M."/>
            <person name="Yamagishi T."/>
            <person name="Kamagata Y."/>
            <person name="Oshima K."/>
            <person name="Hattori M."/>
            <person name="Katayama T."/>
            <person name="Hanada S."/>
            <person name="Tamaki H."/>
            <person name="Marumo K."/>
            <person name="Maeda H."/>
            <person name="Nedachi M."/>
            <person name="Iwasaki W."/>
            <person name="Suwa Y."/>
            <person name="Sakata S."/>
        </authorList>
    </citation>
    <scope>NUCLEOTIDE SEQUENCE [LARGE SCALE GENOMIC DNA]</scope>
    <source>
        <strain evidence="17 18">MA2</strain>
    </source>
</reference>
<evidence type="ECO:0000256" key="9">
    <source>
        <dbReference type="ARBA" id="ARBA00023002"/>
    </source>
</evidence>
<organism evidence="17 18">
    <name type="scientific">Tepidicaulis marinus</name>
    <dbReference type="NCBI Taxonomy" id="1333998"/>
    <lineage>
        <taxon>Bacteria</taxon>
        <taxon>Pseudomonadati</taxon>
        <taxon>Pseudomonadota</taxon>
        <taxon>Alphaproteobacteria</taxon>
        <taxon>Hyphomicrobiales</taxon>
        <taxon>Parvibaculaceae</taxon>
        <taxon>Tepidicaulis</taxon>
    </lineage>
</organism>
<dbReference type="InterPro" id="IPR050741">
    <property type="entry name" value="Acyl-CoA_dehydrogenase"/>
</dbReference>
<dbReference type="InterPro" id="IPR015396">
    <property type="entry name" value="FadE_C"/>
</dbReference>
<dbReference type="STRING" id="1333998.M2A_3234"/>
<dbReference type="EC" id="1.3.8.8" evidence="5"/>
<dbReference type="SUPFAM" id="SSF56645">
    <property type="entry name" value="Acyl-CoA dehydrogenase NM domain-like"/>
    <property type="match status" value="1"/>
</dbReference>
<evidence type="ECO:0000313" key="18">
    <source>
        <dbReference type="Proteomes" id="UP000028702"/>
    </source>
</evidence>
<protein>
    <recommendedName>
        <fullName evidence="6">Acyl-coenzyme A dehydrogenase</fullName>
        <ecNumber evidence="4">1.3.8.7</ecNumber>
        <ecNumber evidence="5">1.3.8.8</ecNumber>
    </recommendedName>
</protein>
<evidence type="ECO:0000256" key="5">
    <source>
        <dbReference type="ARBA" id="ARBA00012040"/>
    </source>
</evidence>
<dbReference type="EC" id="1.3.8.7" evidence="4"/>
<evidence type="ECO:0000259" key="15">
    <source>
        <dbReference type="Pfam" id="PF02771"/>
    </source>
</evidence>
<dbReference type="Pfam" id="PF02770">
    <property type="entry name" value="Acyl-CoA_dh_M"/>
    <property type="match status" value="1"/>
</dbReference>
<feature type="domain" description="Acyl-CoA oxidase/dehydrogenase middle" evidence="14">
    <location>
        <begin position="180"/>
        <end position="277"/>
    </location>
</feature>
<gene>
    <name evidence="17" type="ORF">M2A_3234</name>
</gene>
<accession>A0A081BFB7</accession>
<dbReference type="PANTHER" id="PTHR48083">
    <property type="entry name" value="MEDIUM-CHAIN SPECIFIC ACYL-COA DEHYDROGENASE, MITOCHONDRIAL-RELATED"/>
    <property type="match status" value="1"/>
</dbReference>
<feature type="domain" description="Acyl-CoA dehydrogenase/oxidase N-terminal" evidence="15">
    <location>
        <begin position="67"/>
        <end position="175"/>
    </location>
</feature>
<dbReference type="SUPFAM" id="SSF47203">
    <property type="entry name" value="Acyl-CoA dehydrogenase C-terminal domain-like"/>
    <property type="match status" value="1"/>
</dbReference>
<evidence type="ECO:0000256" key="1">
    <source>
        <dbReference type="ARBA" id="ARBA00001974"/>
    </source>
</evidence>
<dbReference type="NCBIfam" id="NF007000">
    <property type="entry name" value="PRK09463.1"/>
    <property type="match status" value="1"/>
</dbReference>
<evidence type="ECO:0000313" key="17">
    <source>
        <dbReference type="EMBL" id="GAK46735.1"/>
    </source>
</evidence>
<keyword evidence="18" id="KW-1185">Reference proteome</keyword>
<dbReference type="FunFam" id="1.10.540.10:FF:000004">
    <property type="entry name" value="Acyl-CoA dehydrogenase"/>
    <property type="match status" value="1"/>
</dbReference>
<dbReference type="InterPro" id="IPR037069">
    <property type="entry name" value="AcylCoA_DH/ox_N_sf"/>
</dbReference>
<keyword evidence="8" id="KW-0274">FAD</keyword>
<dbReference type="AlphaFoldDB" id="A0A081BFB7"/>
<dbReference type="InterPro" id="IPR013786">
    <property type="entry name" value="AcylCoA_DH/ox_N"/>
</dbReference>
<dbReference type="InterPro" id="IPR006091">
    <property type="entry name" value="Acyl-CoA_Oxase/DH_mid-dom"/>
</dbReference>
<comment type="pathway">
    <text evidence="2">Lipid metabolism; fatty acid beta-oxidation.</text>
</comment>
<comment type="similarity">
    <text evidence="3">Belongs to the acyl-CoA dehydrogenase family.</text>
</comment>
<dbReference type="InterPro" id="IPR009100">
    <property type="entry name" value="AcylCoA_DH/oxidase_NM_dom_sf"/>
</dbReference>
<comment type="cofactor">
    <cofactor evidence="1">
        <name>FAD</name>
        <dbReference type="ChEBI" id="CHEBI:57692"/>
    </cofactor>
</comment>
<keyword evidence="7" id="KW-0285">Flavoprotein</keyword>
<dbReference type="Proteomes" id="UP000028702">
    <property type="component" value="Unassembled WGS sequence"/>
</dbReference>
<keyword evidence="9" id="KW-0560">Oxidoreductase</keyword>
<name>A0A081BFB7_9HYPH</name>
<dbReference type="Gene3D" id="1.10.540.10">
    <property type="entry name" value="Acyl-CoA dehydrogenase/oxidase, N-terminal domain"/>
    <property type="match status" value="1"/>
</dbReference>
<comment type="catalytic activity">
    <reaction evidence="11">
        <text>a long-chain 2,3-saturated fatty acyl-CoA + oxidized [electron-transfer flavoprotein] + H(+) = a long-chain (2E)-enoyl-CoA + reduced [electron-transfer flavoprotein]</text>
        <dbReference type="Rhea" id="RHEA:17721"/>
        <dbReference type="Rhea" id="RHEA-COMP:10685"/>
        <dbReference type="Rhea" id="RHEA-COMP:10686"/>
        <dbReference type="ChEBI" id="CHEBI:15378"/>
        <dbReference type="ChEBI" id="CHEBI:57692"/>
        <dbReference type="ChEBI" id="CHEBI:58307"/>
        <dbReference type="ChEBI" id="CHEBI:83721"/>
        <dbReference type="ChEBI" id="CHEBI:83727"/>
        <dbReference type="EC" id="1.3.8.8"/>
    </reaction>
</comment>
<comment type="caution">
    <text evidence="17">The sequence shown here is derived from an EMBL/GenBank/DDBJ whole genome shotgun (WGS) entry which is preliminary data.</text>
</comment>
<dbReference type="UniPathway" id="UPA00659"/>
<dbReference type="GO" id="GO:0070991">
    <property type="term" value="F:medium-chain fatty acyl-CoA dehydrogenase activity"/>
    <property type="evidence" value="ECO:0007669"/>
    <property type="project" value="UniProtKB-EC"/>
</dbReference>
<dbReference type="Gene3D" id="1.20.140.10">
    <property type="entry name" value="Butyryl-CoA Dehydrogenase, subunit A, domain 3"/>
    <property type="match status" value="2"/>
</dbReference>
<dbReference type="NCBIfam" id="NF009586">
    <property type="entry name" value="PRK13026.1"/>
    <property type="match status" value="1"/>
</dbReference>
<dbReference type="Gene3D" id="2.40.110.10">
    <property type="entry name" value="Butyryl-CoA Dehydrogenase, subunit A, domain 2"/>
    <property type="match status" value="1"/>
</dbReference>
<evidence type="ECO:0000259" key="13">
    <source>
        <dbReference type="Pfam" id="PF00441"/>
    </source>
</evidence>
<evidence type="ECO:0000256" key="2">
    <source>
        <dbReference type="ARBA" id="ARBA00005005"/>
    </source>
</evidence>
<feature type="domain" description="Acyl-CoA dehydrogenase/oxidase C-terminal" evidence="13">
    <location>
        <begin position="303"/>
        <end position="450"/>
    </location>
</feature>
<dbReference type="Pfam" id="PF09317">
    <property type="entry name" value="ACDH_C"/>
    <property type="match status" value="1"/>
</dbReference>
<feature type="region of interest" description="Disordered" evidence="12">
    <location>
        <begin position="736"/>
        <end position="759"/>
    </location>
</feature>
<sequence>MDTQNLRRKYFTDPLFGWAKNALPSMSDTEREAMEAGDVWWEGELFSGQPDYARLANIHFSELNEEERAFLEGPVEELCAMLDDWKITSQLMDLPEPVWDFMKKKKFFGMIIPKSFGGLGFSATAHSEVIKRISTRSVTAAVTVMVPNSLGPGELLMQFGTDEQKDHYLPRLADGREIPCFALTSDEAGSDAAAMTDTGTVCRRKVDGEEVLGISLNFSKRYITLAPVATLLGLAFKLYDPDGLLGGEKERGITVALVPAQTEGVHQGKRHLAALQPFQNGPVSGEDVFIPLSAIIGGQEQIGQGWKMLMAALAAGRGISLPSLATAAACLSARTTGAYARVRRQFGISIGKFEGVQERLGRIAGIAYELEAARRFTCAGLDAGHHPAIVSAIMKAHATYRMRVAVNDAMDVHGGKTIIDGPLNYLGGVYRSIPVGITVEGANIVTRSLIIFGQGVTRAHPYLADEMLALGEEDEESARAAFDKLLAGHTWHILKNTGRAFVRNWSGGLVSPAAGPRQLRKYYRQVSRYSASLAFASEVALVSLGGDLKRKEMISARFGDVLSELYLVSAVLKRWQEEGCHKEDMVLVDWCCVSAFQRIEQAFKSIASNFPNRPLGWALRALALPYASYSTGPSDKVVSACAEAISSPGAQRDRIAPGVYEGAENDPIARLEKALTLTLKAEPLEDKLREAGYEGKWDEAKEAGTLNASELHLLHEAAEAVHRAVVVDEFEPERFGSFLSSGKEDDPLHIPPLKAAGSS</sequence>
<dbReference type="InterPro" id="IPR046373">
    <property type="entry name" value="Acyl-CoA_Oxase/DH_mid-dom_sf"/>
</dbReference>
<dbReference type="GO" id="GO:0033539">
    <property type="term" value="P:fatty acid beta-oxidation using acyl-CoA dehydrogenase"/>
    <property type="evidence" value="ECO:0007669"/>
    <property type="project" value="InterPro"/>
</dbReference>
<dbReference type="GO" id="GO:0050660">
    <property type="term" value="F:flavin adenine dinucleotide binding"/>
    <property type="evidence" value="ECO:0007669"/>
    <property type="project" value="InterPro"/>
</dbReference>
<dbReference type="InterPro" id="IPR036250">
    <property type="entry name" value="AcylCo_DH-like_C"/>
</dbReference>
<dbReference type="GO" id="GO:0004466">
    <property type="term" value="F:long-chain fatty acyl-CoA dehydrogenase activity"/>
    <property type="evidence" value="ECO:0007669"/>
    <property type="project" value="UniProtKB-EC"/>
</dbReference>
<dbReference type="Pfam" id="PF02771">
    <property type="entry name" value="Acyl-CoA_dh_N"/>
    <property type="match status" value="1"/>
</dbReference>
<evidence type="ECO:0000256" key="4">
    <source>
        <dbReference type="ARBA" id="ARBA00012033"/>
    </source>
</evidence>
<evidence type="ECO:0000256" key="6">
    <source>
        <dbReference type="ARBA" id="ARBA00020144"/>
    </source>
</evidence>
<feature type="domain" description="Acyl-CoA dehydrogenase C-terminal bacterial-type" evidence="16">
    <location>
        <begin position="457"/>
        <end position="730"/>
    </location>
</feature>
<evidence type="ECO:0000259" key="16">
    <source>
        <dbReference type="Pfam" id="PF09317"/>
    </source>
</evidence>
<proteinExistence type="inferred from homology"/>
<dbReference type="EMBL" id="BBIO01000026">
    <property type="protein sequence ID" value="GAK46735.1"/>
    <property type="molecule type" value="Genomic_DNA"/>
</dbReference>
<evidence type="ECO:0000256" key="3">
    <source>
        <dbReference type="ARBA" id="ARBA00009347"/>
    </source>
</evidence>
<evidence type="ECO:0000256" key="12">
    <source>
        <dbReference type="SAM" id="MobiDB-lite"/>
    </source>
</evidence>
<dbReference type="FunFam" id="1.20.140.10:FF:000009">
    <property type="entry name" value="Acyl-CoA dehydrogenase"/>
    <property type="match status" value="1"/>
</dbReference>
<evidence type="ECO:0000256" key="7">
    <source>
        <dbReference type="ARBA" id="ARBA00022630"/>
    </source>
</evidence>
<evidence type="ECO:0000256" key="8">
    <source>
        <dbReference type="ARBA" id="ARBA00022827"/>
    </source>
</evidence>
<evidence type="ECO:0000259" key="14">
    <source>
        <dbReference type="Pfam" id="PF02770"/>
    </source>
</evidence>
<comment type="catalytic activity">
    <reaction evidence="10">
        <text>a medium-chain 2,3-saturated fatty acyl-CoA + oxidized [electron-transfer flavoprotein] + H(+) = a medium-chain (2E)-enoyl-CoA + reduced [electron-transfer flavoprotein]</text>
        <dbReference type="Rhea" id="RHEA:14477"/>
        <dbReference type="Rhea" id="RHEA-COMP:10685"/>
        <dbReference type="Rhea" id="RHEA-COMP:10686"/>
        <dbReference type="ChEBI" id="CHEBI:15378"/>
        <dbReference type="ChEBI" id="CHEBI:57692"/>
        <dbReference type="ChEBI" id="CHEBI:58307"/>
        <dbReference type="ChEBI" id="CHEBI:83723"/>
        <dbReference type="ChEBI" id="CHEBI:83726"/>
        <dbReference type="EC" id="1.3.8.7"/>
    </reaction>
</comment>
<dbReference type="PANTHER" id="PTHR48083:SF33">
    <property type="entry name" value="ACYL-COENZYME A DEHYDROGENASE"/>
    <property type="match status" value="1"/>
</dbReference>
<evidence type="ECO:0000256" key="10">
    <source>
        <dbReference type="ARBA" id="ARBA00047882"/>
    </source>
</evidence>
<dbReference type="InterPro" id="IPR009075">
    <property type="entry name" value="AcylCo_DH/oxidase_C"/>
</dbReference>
<evidence type="ECO:0000256" key="11">
    <source>
        <dbReference type="ARBA" id="ARBA00049247"/>
    </source>
</evidence>
<dbReference type="eggNOG" id="COG1960">
    <property type="taxonomic scope" value="Bacteria"/>
</dbReference>
<dbReference type="GO" id="GO:0005737">
    <property type="term" value="C:cytoplasm"/>
    <property type="evidence" value="ECO:0007669"/>
    <property type="project" value="TreeGrafter"/>
</dbReference>